<dbReference type="PANTHER" id="PTHR30203:SF33">
    <property type="entry name" value="BLR4455 PROTEIN"/>
    <property type="match status" value="1"/>
</dbReference>
<dbReference type="Gene3D" id="1.20.1600.10">
    <property type="entry name" value="Outer membrane efflux proteins (OEP)"/>
    <property type="match status" value="2"/>
</dbReference>
<sequence length="915" mass="102063">MRKTLSIWLLTGTVLLPAAMGCNRTHYRKQADNEAYALMDEKASHVSRPVNAPLRIELDRRSRMFNPFDLDFQPMPLDDPASNRYMQCVDGRRGYPMWEANGLTNAAESPDWWQFLPLNDDGILELNSENAVKIALLHSPDYQRQMEQLYLSALDVSSQRFQFDTQYFAGAGASFSQSDQRFGATRDSDSVTSVGGDVALSRQFATGANLLVNFANEVVWNLNGPDTRTTSTVLDFTLLQPLLRGAGRDRIMELLTLSERRLLANVRNFERFRRGFYLDIVTGRNNDSSVSRSGGTFSANTGAFTGFDSGFANLGGGGGTGVPQAGGFIGLLQDQLQIRNLEENIARLGENLVILDNTLIELLTTIPDDPEAIIRQRLQIAQARSALLSSQSSLVSRRVGYQNSVDSFLRDLGLPPYICVEINDPMLERFELIDRTLRNRREELIEVRLAVGEINIGLLESSESSLNPETGLPESKLTWDDNTIQLIEQLRSSVEPLSKFTEDLISEDLPRVEADLQKLSELIPERKNQTDSLLQLYREEQATVCSLLGIETVDESIFDLDPVLELGEELDSQFSEIASRLDAYKVAVKQLNDRIDVFLETGPQSENRVEIAAQVRGEVILASQDLLANLGEDVLALQLIQARARVESLLLPEVEINPAEALQIARVNRRDWANARAALVDTYRRIEFFADDLESDLDLVVSGGVSRAAVTDLPNNDNTSLRIGLRWDAPITRLQERNTYRQALIEYEQAKRSYYNFEDSVWQGLRSSIRQLQANRINFELGRQSVRIAANQLELNEDIRSFRDARGLNSGPTAARDTISALGDLLDSQNSLLNIFVNFEVVRRSLDLDLGTMELTPDGLWIDPGPIQPEYLLGLVGTSEGGLIDCGVTTSNALCPTPDCGMPLKEQPKAPIFGF</sequence>
<reference evidence="2 3" key="1">
    <citation type="submission" date="2017-06" db="EMBL/GenBank/DDBJ databases">
        <title>Description of Rhodopirellula bahusiensis sp. nov.</title>
        <authorList>
            <person name="Kizina J."/>
            <person name="Harder J."/>
        </authorList>
    </citation>
    <scope>NUCLEOTIDE SEQUENCE [LARGE SCALE GENOMIC DNA]</scope>
    <source>
        <strain evidence="2 3">SWK21</strain>
    </source>
</reference>
<evidence type="ECO:0000313" key="3">
    <source>
        <dbReference type="Proteomes" id="UP000225740"/>
    </source>
</evidence>
<comment type="caution">
    <text evidence="2">The sequence shown here is derived from an EMBL/GenBank/DDBJ whole genome shotgun (WGS) entry which is preliminary data.</text>
</comment>
<evidence type="ECO:0000256" key="1">
    <source>
        <dbReference type="SAM" id="Coils"/>
    </source>
</evidence>
<keyword evidence="1" id="KW-0175">Coiled coil</keyword>
<protein>
    <recommendedName>
        <fullName evidence="4">Outer membrane efflux protein</fullName>
    </recommendedName>
</protein>
<dbReference type="EMBL" id="NIZW01000020">
    <property type="protein sequence ID" value="PHQ32981.1"/>
    <property type="molecule type" value="Genomic_DNA"/>
</dbReference>
<proteinExistence type="predicted"/>
<evidence type="ECO:0000313" key="2">
    <source>
        <dbReference type="EMBL" id="PHQ32981.1"/>
    </source>
</evidence>
<dbReference type="RefSeq" id="WP_099262882.1">
    <property type="nucleotide sequence ID" value="NZ_NIZW01000020.1"/>
</dbReference>
<gene>
    <name evidence="2" type="ORF">CEE69_22390</name>
</gene>
<accession>A0A2G1W1Y1</accession>
<dbReference type="InterPro" id="IPR010131">
    <property type="entry name" value="MdtP/NodT-like"/>
</dbReference>
<evidence type="ECO:0008006" key="4">
    <source>
        <dbReference type="Google" id="ProtNLM"/>
    </source>
</evidence>
<dbReference type="OrthoDB" id="235971at2"/>
<organism evidence="2 3">
    <name type="scientific">Rhodopirellula bahusiensis</name>
    <dbReference type="NCBI Taxonomy" id="2014065"/>
    <lineage>
        <taxon>Bacteria</taxon>
        <taxon>Pseudomonadati</taxon>
        <taxon>Planctomycetota</taxon>
        <taxon>Planctomycetia</taxon>
        <taxon>Pirellulales</taxon>
        <taxon>Pirellulaceae</taxon>
        <taxon>Rhodopirellula</taxon>
    </lineage>
</organism>
<dbReference type="GeneID" id="90610719"/>
<dbReference type="Proteomes" id="UP000225740">
    <property type="component" value="Unassembled WGS sequence"/>
</dbReference>
<dbReference type="PROSITE" id="PS51257">
    <property type="entry name" value="PROKAR_LIPOPROTEIN"/>
    <property type="match status" value="1"/>
</dbReference>
<dbReference type="AlphaFoldDB" id="A0A2G1W1Y1"/>
<name>A0A2G1W1Y1_9BACT</name>
<feature type="coiled-coil region" evidence="1">
    <location>
        <begin position="331"/>
        <end position="358"/>
    </location>
</feature>
<dbReference type="PANTHER" id="PTHR30203">
    <property type="entry name" value="OUTER MEMBRANE CATION EFFLUX PROTEIN"/>
    <property type="match status" value="1"/>
</dbReference>
<dbReference type="SUPFAM" id="SSF56954">
    <property type="entry name" value="Outer membrane efflux proteins (OEP)"/>
    <property type="match status" value="2"/>
</dbReference>
<keyword evidence="3" id="KW-1185">Reference proteome</keyword>